<accession>Q65A78</accession>
<feature type="compositionally biased region" description="Low complexity" evidence="2">
    <location>
        <begin position="651"/>
        <end position="662"/>
    </location>
</feature>
<organism evidence="4 5">
    <name type="scientific">Alphachrysovirus cerasi</name>
    <dbReference type="NCBI Taxonomy" id="284687"/>
    <lineage>
        <taxon>Viruses</taxon>
        <taxon>Riboviria</taxon>
        <taxon>Orthornavirae</taxon>
        <taxon>Duplornaviricota</taxon>
        <taxon>Chrymotiviricetes</taxon>
        <taxon>Ghabrivirales</taxon>
        <taxon>Alphatotivirineae</taxon>
        <taxon>Chrysoviridae</taxon>
        <taxon>Alphachrysovirus</taxon>
    </lineage>
</organism>
<dbReference type="InterPro" id="IPR049324">
    <property type="entry name" value="P2_N_fungal_virus"/>
</dbReference>
<sequence>MTTFSREQYSKRASLFSSLRARGNATRAQFAKIDNWKEWSVADSTAVVGQKKTGWTHTFGEAFSYVDRCSLGGVDALSRSLLRASYSVFGDLRRSVALGEPTQGLEYTFKWTRADISAELHTGDVCVTTPAEGLMTVVSTNGRDRSSISRATGWDRNSCSNMTSSDVTTFINLARASCAGGNRFTRLVKGCLIYMDLMYGGDARVSTELKNLIEYEPEPVLMSYRVSGRSYAYSSQNTSVEHILLLSLMGNRYPNKEVPTTCRATIPEDGDHYVVVRGAIRHLSGSRTVTLTYRGVYSALVKYAAEVGSPNDLEPAMVVASSMYHNRYLQKVSLPSVSSVNELIMPAMVENDVAVVSRPHVNKETLATIGKLHQMSLLLMIKDVIIAAKVSTRSELDYRRVAMQWLNNYDMLMSRYNVNATALKLVEATPQMKWSYLINRDDLIDLDGISMFECLWLCEDGTLCMKNGGIIMMKNAKKDGRAQNPYLEILKDEIKKGRIIYDTRRIPDGDFTIAGRYIVSDEDAMPKTIQYSEVRIKRKKGDYAVVKPKARYDEDGCIEELYDGSMEKPMSGFTETERSEMSEEYMTEKEEYLTAPSNVTPYDEFKLDRPMPVMLSRPSIKPRFDARKTPFKPLRSSWGKKSDDEPRYEGPSKSIDSSPSPKNKNRGLIVVSDTEGSGKESAAEKVSPVRPANRRSIVSVAKMIEDKMAEVRAREKARTLSPPRQTGEVEADKPQQGEADTSEKVDVPETKEMDKPALPANVAKQVSVTMPEKSTEKWRRLKEPTNTQIPDEFLVDNKNDLKWREINIDKENEEMITMESRVEQVNEADKRAKEERAERVPADKKSDAYRMLVEKNVDPTKKLFGMSAAKWLEYMMTNKPKGYYEVMRSDINEFISKYTATTIAPKHILDWVPFADSVQINGALRSARRSQTSGTNYLFSESDSTIMNVALNIIRKSGGEVWPVSMKYMGRMQREFYVNKVDRTAYNLAAQKHM</sequence>
<dbReference type="OrthoDB" id="6143at10239"/>
<reference evidence="4 5" key="1">
    <citation type="journal article" date="2004" name="J. Gen. Virol.">
        <title>Cherry chlorotic rusty spot and Amasya cherry diseases are associated with a complex pattern of mycoviral-like double-stranded RNAs. I. Characterization of a new species in the genus Chrysovirus.</title>
        <authorList>
            <person name="Covelli L."/>
            <person name="Coutts R.H."/>
            <person name="Di Serio F."/>
            <person name="Citir A."/>
            <person name="Acikgoz S."/>
            <person name="Hernandez C."/>
            <person name="Ragozzino A."/>
            <person name="Flores R."/>
        </authorList>
    </citation>
    <scope>NUCLEOTIDE SEQUENCE [LARGE SCALE GENOMIC DNA]</scope>
</reference>
<feature type="region of interest" description="Disordered" evidence="2">
    <location>
        <begin position="616"/>
        <end position="694"/>
    </location>
</feature>
<evidence type="ECO:0000259" key="3">
    <source>
        <dbReference type="Pfam" id="PF21685"/>
    </source>
</evidence>
<gene>
    <name evidence="4" type="primary">CP</name>
</gene>
<keyword evidence="4" id="KW-0167">Capsid protein</keyword>
<dbReference type="KEGG" id="vg:5696216"/>
<evidence type="ECO:0000313" key="4">
    <source>
        <dbReference type="EMBL" id="CAG77601.1"/>
    </source>
</evidence>
<feature type="compositionally biased region" description="Basic and acidic residues" evidence="2">
    <location>
        <begin position="730"/>
        <end position="755"/>
    </location>
</feature>
<dbReference type="GeneID" id="5696216"/>
<keyword evidence="5" id="KW-1185">Reference proteome</keyword>
<feature type="region of interest" description="Disordered" evidence="2">
    <location>
        <begin position="711"/>
        <end position="775"/>
    </location>
</feature>
<keyword evidence="1" id="KW-0175">Coiled coil</keyword>
<protein>
    <submittedName>
        <fullName evidence="4">Putative coat protein</fullName>
    </submittedName>
</protein>
<feature type="coiled-coil region" evidence="1">
    <location>
        <begin position="808"/>
        <end position="838"/>
    </location>
</feature>
<dbReference type="RefSeq" id="YP_001531162.1">
    <property type="nucleotide sequence ID" value="NC_009946.1"/>
</dbReference>
<feature type="domain" description="Capsid protein N-terminal" evidence="3">
    <location>
        <begin position="86"/>
        <end position="453"/>
    </location>
</feature>
<feature type="compositionally biased region" description="Basic and acidic residues" evidence="2">
    <location>
        <begin position="640"/>
        <end position="650"/>
    </location>
</feature>
<dbReference type="GO" id="GO:0019028">
    <property type="term" value="C:viral capsid"/>
    <property type="evidence" value="ECO:0007669"/>
    <property type="project" value="UniProtKB-KW"/>
</dbReference>
<proteinExistence type="predicted"/>
<name>Q65A78_9VIRU</name>
<dbReference type="Pfam" id="PF21685">
    <property type="entry name" value="Fungal_virus_P2_N"/>
    <property type="match status" value="1"/>
</dbReference>
<evidence type="ECO:0000256" key="1">
    <source>
        <dbReference type="SAM" id="Coils"/>
    </source>
</evidence>
<evidence type="ECO:0000256" key="2">
    <source>
        <dbReference type="SAM" id="MobiDB-lite"/>
    </source>
</evidence>
<dbReference type="EMBL" id="AJ781165">
    <property type="protein sequence ID" value="CAG77601.1"/>
    <property type="molecule type" value="Genomic_RNA"/>
</dbReference>
<keyword evidence="4" id="KW-0946">Virion</keyword>
<evidence type="ECO:0000313" key="5">
    <source>
        <dbReference type="Proteomes" id="UP000243108"/>
    </source>
</evidence>
<dbReference type="Proteomes" id="UP000243108">
    <property type="component" value="Genome"/>
</dbReference>